<gene>
    <name evidence="3" type="ORF">MSMAW_1961</name>
</gene>
<feature type="coiled-coil region" evidence="1">
    <location>
        <begin position="29"/>
        <end position="84"/>
    </location>
</feature>
<sequence length="347" mass="39182">MTDKKASKTEVAADGKKGLGTIIGKISGKGRLETEVERLSSRVAELELGLQNTKNQLERKETLARQAVADRQEAEARLNQERVRTQTLLHELEKMRTESQNRLEFRGVENLSLSAVQAYLSKLSSFRSPSEDLLTVYLPTGTRLSAVVPEKTLELVEEETCSLLDRLNTETGMVFFYDLHSMISEAIVPPFPVSSAVWYIKDSFETAPLEENLDTSCRMLVLVLHAGESFIGFAPDARVFDTEEFIKSSVKEKHSKGGFSQRRFERLREEDIAHHMDKVFEALDKVLEENSPVDFVVLNGDTPLIREAEKRLPLSPEIIEKPADIKVEKTGGEEILRTVLSSRRYLL</sequence>
<protein>
    <recommendedName>
        <fullName evidence="2">Actinobacteria/chloroflexi VLRF1 release factor domain-containing protein</fullName>
    </recommendedName>
</protein>
<dbReference type="HOGENOM" id="CLU_051790_0_0_2"/>
<evidence type="ECO:0000256" key="1">
    <source>
        <dbReference type="SAM" id="Coils"/>
    </source>
</evidence>
<reference evidence="3 4" key="1">
    <citation type="submission" date="2014-07" db="EMBL/GenBank/DDBJ databases">
        <title>Methanogenic archaea and the global carbon cycle.</title>
        <authorList>
            <person name="Henriksen J.R."/>
            <person name="Luke J."/>
            <person name="Reinhart S."/>
            <person name="Benedict M.N."/>
            <person name="Youngblut N.D."/>
            <person name="Metcalf M.E."/>
            <person name="Whitaker R.J."/>
            <person name="Metcalf W.W."/>
        </authorList>
    </citation>
    <scope>NUCLEOTIDE SEQUENCE [LARGE SCALE GENOMIC DNA]</scope>
    <source>
        <strain evidence="3 4">WWM610</strain>
    </source>
</reference>
<dbReference type="PATRIC" id="fig|1434117.4.peg.2510"/>
<proteinExistence type="predicted"/>
<accession>A0A0E3PWM0</accession>
<dbReference type="Gene3D" id="3.30.420.60">
    <property type="entry name" value="eRF1 domain 2"/>
    <property type="match status" value="1"/>
</dbReference>
<dbReference type="AlphaFoldDB" id="A0A0E3PWM0"/>
<dbReference type="InterPro" id="IPR040783">
    <property type="entry name" value="VLRF1"/>
</dbReference>
<organism evidence="3 4">
    <name type="scientific">Methanosarcina mazei WWM610</name>
    <dbReference type="NCBI Taxonomy" id="1434117"/>
    <lineage>
        <taxon>Archaea</taxon>
        <taxon>Methanobacteriati</taxon>
        <taxon>Methanobacteriota</taxon>
        <taxon>Stenosarchaea group</taxon>
        <taxon>Methanomicrobia</taxon>
        <taxon>Methanosarcinales</taxon>
        <taxon>Methanosarcinaceae</taxon>
        <taxon>Methanosarcina</taxon>
    </lineage>
</organism>
<evidence type="ECO:0000259" key="2">
    <source>
        <dbReference type="Pfam" id="PF18859"/>
    </source>
</evidence>
<dbReference type="RefSeq" id="WP_015412441.1">
    <property type="nucleotide sequence ID" value="NZ_CP009509.1"/>
</dbReference>
<dbReference type="EMBL" id="CP009509">
    <property type="protein sequence ID" value="AKB40952.1"/>
    <property type="molecule type" value="Genomic_DNA"/>
</dbReference>
<dbReference type="Proteomes" id="UP000033058">
    <property type="component" value="Chromosome"/>
</dbReference>
<dbReference type="SUPFAM" id="SSF55481">
    <property type="entry name" value="N-terminal domain of eukaryotic peptide chain release factor subunit 1, ERF1"/>
    <property type="match status" value="1"/>
</dbReference>
<name>A0A0E3PWM0_METMZ</name>
<evidence type="ECO:0000313" key="4">
    <source>
        <dbReference type="Proteomes" id="UP000033058"/>
    </source>
</evidence>
<dbReference type="InterPro" id="IPR042226">
    <property type="entry name" value="eFR1_2_sf"/>
</dbReference>
<feature type="domain" description="Actinobacteria/chloroflexi VLRF1 release factor" evidence="2">
    <location>
        <begin position="219"/>
        <end position="316"/>
    </location>
</feature>
<dbReference type="InterPro" id="IPR024049">
    <property type="entry name" value="eRF1_1_sf"/>
</dbReference>
<dbReference type="SUPFAM" id="SSF53137">
    <property type="entry name" value="Translational machinery components"/>
    <property type="match status" value="1"/>
</dbReference>
<evidence type="ECO:0000313" key="3">
    <source>
        <dbReference type="EMBL" id="AKB40952.1"/>
    </source>
</evidence>
<dbReference type="GeneID" id="24851691"/>
<keyword evidence="1" id="KW-0175">Coiled coil</keyword>
<dbReference type="Pfam" id="PF18859">
    <property type="entry name" value="acVLRF1"/>
    <property type="match status" value="1"/>
</dbReference>